<feature type="domain" description="Pyridine nucleotide-disulphide oxidoreductase dimerisation" evidence="17">
    <location>
        <begin position="346"/>
        <end position="452"/>
    </location>
</feature>
<dbReference type="GO" id="GO:0005737">
    <property type="term" value="C:cytoplasm"/>
    <property type="evidence" value="ECO:0007669"/>
    <property type="project" value="UniProtKB-SubCell"/>
</dbReference>
<evidence type="ECO:0000256" key="14">
    <source>
        <dbReference type="PIRSR" id="PIRSR000350-3"/>
    </source>
</evidence>
<evidence type="ECO:0000256" key="13">
    <source>
        <dbReference type="PIRSR" id="PIRSR000350-2"/>
    </source>
</evidence>
<evidence type="ECO:0000256" key="2">
    <source>
        <dbReference type="ARBA" id="ARBA00007532"/>
    </source>
</evidence>
<dbReference type="InParanoid" id="U2FMD6"/>
<feature type="binding site" evidence="14">
    <location>
        <position position="312"/>
    </location>
    <ligand>
        <name>FAD</name>
        <dbReference type="ChEBI" id="CHEBI:57692"/>
    </ligand>
</feature>
<dbReference type="eggNOG" id="COG1249">
    <property type="taxonomic scope" value="Bacteria"/>
</dbReference>
<evidence type="ECO:0000256" key="16">
    <source>
        <dbReference type="RuleBase" id="RU003692"/>
    </source>
</evidence>
<dbReference type="InterPro" id="IPR001100">
    <property type="entry name" value="Pyr_nuc-diS_OxRdtase"/>
</dbReference>
<keyword evidence="20" id="KW-1185">Reference proteome</keyword>
<dbReference type="AlphaFoldDB" id="U2FMD6"/>
<feature type="binding site" evidence="14">
    <location>
        <position position="272"/>
    </location>
    <ligand>
        <name>NAD(+)</name>
        <dbReference type="ChEBI" id="CHEBI:57540"/>
    </ligand>
</feature>
<dbReference type="SUPFAM" id="SSF51905">
    <property type="entry name" value="FAD/NAD(P)-binding domain"/>
    <property type="match status" value="1"/>
</dbReference>
<organism evidence="19 20">
    <name type="scientific">Haloplasma contractile SSD-17B</name>
    <dbReference type="NCBI Taxonomy" id="1033810"/>
    <lineage>
        <taxon>Bacteria</taxon>
        <taxon>Bacillati</taxon>
        <taxon>Mycoplasmatota</taxon>
        <taxon>Mollicutes</taxon>
        <taxon>Haloplasmatales</taxon>
        <taxon>Haloplasmataceae</taxon>
        <taxon>Haloplasma</taxon>
    </lineage>
</organism>
<evidence type="ECO:0000313" key="20">
    <source>
        <dbReference type="Proteomes" id="UP000005707"/>
    </source>
</evidence>
<dbReference type="InterPro" id="IPR012999">
    <property type="entry name" value="Pyr_OxRdtase_I_AS"/>
</dbReference>
<evidence type="ECO:0000256" key="6">
    <source>
        <dbReference type="ARBA" id="ARBA00022630"/>
    </source>
</evidence>
<accession>U2FMD6</accession>
<dbReference type="PANTHER" id="PTHR22912:SF217">
    <property type="entry name" value="DIHYDROLIPOYL DEHYDROGENASE"/>
    <property type="match status" value="1"/>
</dbReference>
<evidence type="ECO:0000256" key="12">
    <source>
        <dbReference type="ARBA" id="ARBA00049187"/>
    </source>
</evidence>
<dbReference type="Pfam" id="PF07992">
    <property type="entry name" value="Pyr_redox_2"/>
    <property type="match status" value="1"/>
</dbReference>
<comment type="caution">
    <text evidence="19">The sequence shown here is derived from an EMBL/GenBank/DDBJ whole genome shotgun (WGS) entry which is preliminary data.</text>
</comment>
<keyword evidence="14" id="KW-0547">Nucleotide-binding</keyword>
<keyword evidence="10" id="KW-1015">Disulfide bond</keyword>
<comment type="cofactor">
    <cofactor evidence="14 16">
        <name>FAD</name>
        <dbReference type="ChEBI" id="CHEBI:57692"/>
    </cofactor>
    <text evidence="14 16">Binds 1 FAD per subunit.</text>
</comment>
<evidence type="ECO:0000256" key="11">
    <source>
        <dbReference type="ARBA" id="ARBA00023284"/>
    </source>
</evidence>
<keyword evidence="7 14" id="KW-0274">FAD</keyword>
<dbReference type="GO" id="GO:0050660">
    <property type="term" value="F:flavin adenine dinucleotide binding"/>
    <property type="evidence" value="ECO:0007669"/>
    <property type="project" value="InterPro"/>
</dbReference>
<dbReference type="Proteomes" id="UP000005707">
    <property type="component" value="Unassembled WGS sequence"/>
</dbReference>
<comment type="catalytic activity">
    <reaction evidence="12 16">
        <text>N(6)-[(R)-dihydrolipoyl]-L-lysyl-[protein] + NAD(+) = N(6)-[(R)-lipoyl]-L-lysyl-[protein] + NADH + H(+)</text>
        <dbReference type="Rhea" id="RHEA:15045"/>
        <dbReference type="Rhea" id="RHEA-COMP:10474"/>
        <dbReference type="Rhea" id="RHEA-COMP:10475"/>
        <dbReference type="ChEBI" id="CHEBI:15378"/>
        <dbReference type="ChEBI" id="CHEBI:57540"/>
        <dbReference type="ChEBI" id="CHEBI:57945"/>
        <dbReference type="ChEBI" id="CHEBI:83099"/>
        <dbReference type="ChEBI" id="CHEBI:83100"/>
        <dbReference type="EC" id="1.8.1.4"/>
    </reaction>
</comment>
<evidence type="ECO:0000256" key="10">
    <source>
        <dbReference type="ARBA" id="ARBA00023157"/>
    </source>
</evidence>
<protein>
    <recommendedName>
        <fullName evidence="4 16">Dihydrolipoyl dehydrogenase</fullName>
        <ecNumber evidence="3 16">1.8.1.4</ecNumber>
    </recommendedName>
</protein>
<dbReference type="PRINTS" id="PR00411">
    <property type="entry name" value="PNDRDTASEI"/>
</dbReference>
<feature type="binding site" evidence="14">
    <location>
        <begin position="144"/>
        <end position="146"/>
    </location>
    <ligand>
        <name>FAD</name>
        <dbReference type="ChEBI" id="CHEBI:57692"/>
    </ligand>
</feature>
<dbReference type="InterPro" id="IPR023753">
    <property type="entry name" value="FAD/NAD-binding_dom"/>
</dbReference>
<dbReference type="InterPro" id="IPR006258">
    <property type="entry name" value="Lipoamide_DH"/>
</dbReference>
<dbReference type="STRING" id="1033810.HLPCO_000546"/>
<feature type="disulfide bond" description="Redox-active" evidence="15">
    <location>
        <begin position="43"/>
        <end position="48"/>
    </location>
</feature>
<dbReference type="InterPro" id="IPR036188">
    <property type="entry name" value="FAD/NAD-bd_sf"/>
</dbReference>
<dbReference type="OrthoDB" id="9807946at2"/>
<dbReference type="InterPro" id="IPR016156">
    <property type="entry name" value="FAD/NAD-linked_Rdtase_dimer_sf"/>
</dbReference>
<dbReference type="PROSITE" id="PS00076">
    <property type="entry name" value="PYRIDINE_REDOX_1"/>
    <property type="match status" value="1"/>
</dbReference>
<evidence type="ECO:0000256" key="3">
    <source>
        <dbReference type="ARBA" id="ARBA00012608"/>
    </source>
</evidence>
<keyword evidence="9 14" id="KW-0520">NAD</keyword>
<feature type="binding site" evidence="14">
    <location>
        <position position="204"/>
    </location>
    <ligand>
        <name>NAD(+)</name>
        <dbReference type="ChEBI" id="CHEBI:57540"/>
    </ligand>
</feature>
<dbReference type="FunFam" id="3.30.390.30:FF:000001">
    <property type="entry name" value="Dihydrolipoyl dehydrogenase"/>
    <property type="match status" value="1"/>
</dbReference>
<dbReference type="Gene3D" id="3.50.50.60">
    <property type="entry name" value="FAD/NAD(P)-binding domain"/>
    <property type="match status" value="2"/>
</dbReference>
<dbReference type="GO" id="GO:0006103">
    <property type="term" value="P:2-oxoglutarate metabolic process"/>
    <property type="evidence" value="ECO:0007669"/>
    <property type="project" value="TreeGrafter"/>
</dbReference>
<proteinExistence type="inferred from homology"/>
<feature type="binding site" evidence="14">
    <location>
        <position position="52"/>
    </location>
    <ligand>
        <name>FAD</name>
        <dbReference type="ChEBI" id="CHEBI:57692"/>
    </ligand>
</feature>
<reference evidence="19 20" key="1">
    <citation type="journal article" date="2011" name="J. Bacteriol.">
        <title>Genome sequence of Haloplasma contractile, an unusual contractile bacterium from a deep-sea anoxic brine lake.</title>
        <authorList>
            <person name="Antunes A."/>
            <person name="Alam I."/>
            <person name="El Dorry H."/>
            <person name="Siam R."/>
            <person name="Robertson A."/>
            <person name="Bajic V.B."/>
            <person name="Stingl U."/>
        </authorList>
    </citation>
    <scope>NUCLEOTIDE SEQUENCE [LARGE SCALE GENOMIC DNA]</scope>
    <source>
        <strain evidence="19 20">SSD-17B</strain>
    </source>
</reference>
<comment type="similarity">
    <text evidence="2 16">Belongs to the class-I pyridine nucleotide-disulfide oxidoreductase family.</text>
</comment>
<dbReference type="Pfam" id="PF02852">
    <property type="entry name" value="Pyr_redox_dim"/>
    <property type="match status" value="1"/>
</dbReference>
<keyword evidence="6 16" id="KW-0285">Flavoprotein</keyword>
<dbReference type="RefSeq" id="WP_008826013.1">
    <property type="nucleotide sequence ID" value="NZ_AFNU02000001.1"/>
</dbReference>
<dbReference type="SUPFAM" id="SSF55424">
    <property type="entry name" value="FAD/NAD-linked reductases, dimerisation (C-terminal) domain"/>
    <property type="match status" value="1"/>
</dbReference>
<feature type="active site" description="Proton acceptor" evidence="13">
    <location>
        <position position="442"/>
    </location>
</feature>
<name>U2FMD6_9MOLU</name>
<dbReference type="Gene3D" id="3.30.390.30">
    <property type="match status" value="1"/>
</dbReference>
<evidence type="ECO:0000256" key="7">
    <source>
        <dbReference type="ARBA" id="ARBA00022827"/>
    </source>
</evidence>
<sequence length="458" mass="50415">MQQFDKDLVIIGGGPGGYDVAVKAAKHGLSVALIEKHEVGGTCLNYGCIPTKALYRNAEVIRDFKSANEYGISFDNYSLNFNQVQERKSQVIETLQSNIKLMLKKAKVDVIYGTASFIDEHTVTIEKNEEETTQLTAKYFIIATGSTEKVIPIKGVNYDGVYTSKDLLDVDEVPKRLVVIGGGVIGVEMASIFHEFGSEVVIIEFLDQLLNNFDKDISSRLKVYLKKQGIKVYTGTAVEEIEKLDDGLAVTGKNKKGKLVTANGDLVLMSTGRRAFIDGLNLTSIDVSYDQNGIKVSDNFQTSQPHIYAVGDVIGKEMLAHTATYHSYKALDHMLNFENKTNFDVVPGCVFTFPEIASVGLTEEQANNKYEDIKVNKFMFRANGKALSMSKTDGFIKVIAHNNRLIGAHIIGPHASDYVHEATVLIEQGIKILDAVSIIHAHPTLSESLLEALRGLIE</sequence>
<reference evidence="19 20" key="2">
    <citation type="journal article" date="2013" name="PLoS ONE">
        <title>INDIGO - INtegrated Data Warehouse of MIcrobial GenOmes with Examples from the Red Sea Extremophiles.</title>
        <authorList>
            <person name="Alam I."/>
            <person name="Antunes A."/>
            <person name="Kamau A.A."/>
            <person name="Ba Alawi W."/>
            <person name="Kalkatawi M."/>
            <person name="Stingl U."/>
            <person name="Bajic V.B."/>
        </authorList>
    </citation>
    <scope>NUCLEOTIDE SEQUENCE [LARGE SCALE GENOMIC DNA]</scope>
    <source>
        <strain evidence="19 20">SSD-17B</strain>
    </source>
</reference>
<dbReference type="PIRSF" id="PIRSF000350">
    <property type="entry name" value="Mercury_reductase_MerA"/>
    <property type="match status" value="1"/>
</dbReference>
<keyword evidence="5" id="KW-0963">Cytoplasm</keyword>
<keyword evidence="8 16" id="KW-0560">Oxidoreductase</keyword>
<evidence type="ECO:0000256" key="8">
    <source>
        <dbReference type="ARBA" id="ARBA00023002"/>
    </source>
</evidence>
<keyword evidence="11 16" id="KW-0676">Redox-active center</keyword>
<evidence type="ECO:0000256" key="1">
    <source>
        <dbReference type="ARBA" id="ARBA00004496"/>
    </source>
</evidence>
<evidence type="ECO:0000259" key="17">
    <source>
        <dbReference type="Pfam" id="PF02852"/>
    </source>
</evidence>
<evidence type="ECO:0000259" key="18">
    <source>
        <dbReference type="Pfam" id="PF07992"/>
    </source>
</evidence>
<dbReference type="InterPro" id="IPR004099">
    <property type="entry name" value="Pyr_nucl-diS_OxRdtase_dimer"/>
</dbReference>
<dbReference type="PANTHER" id="PTHR22912">
    <property type="entry name" value="DISULFIDE OXIDOREDUCTASE"/>
    <property type="match status" value="1"/>
</dbReference>
<evidence type="ECO:0000256" key="9">
    <source>
        <dbReference type="ARBA" id="ARBA00023027"/>
    </source>
</evidence>
<dbReference type="EMBL" id="AFNU02000001">
    <property type="protein sequence ID" value="ERJ13880.1"/>
    <property type="molecule type" value="Genomic_DNA"/>
</dbReference>
<dbReference type="InterPro" id="IPR050151">
    <property type="entry name" value="Class-I_Pyr_Nuc-Dis_Oxidored"/>
</dbReference>
<dbReference type="GO" id="GO:0004148">
    <property type="term" value="F:dihydrolipoyl dehydrogenase (NADH) activity"/>
    <property type="evidence" value="ECO:0007669"/>
    <property type="project" value="UniProtKB-EC"/>
</dbReference>
<comment type="miscellaneous">
    <text evidence="16">The active site is a redox-active disulfide bond.</text>
</comment>
<feature type="binding site" evidence="14">
    <location>
        <begin position="181"/>
        <end position="188"/>
    </location>
    <ligand>
        <name>NAD(+)</name>
        <dbReference type="ChEBI" id="CHEBI:57540"/>
    </ligand>
</feature>
<evidence type="ECO:0000313" key="19">
    <source>
        <dbReference type="EMBL" id="ERJ13880.1"/>
    </source>
</evidence>
<comment type="subcellular location">
    <subcellularLocation>
        <location evidence="1">Cytoplasm</location>
    </subcellularLocation>
</comment>
<dbReference type="PRINTS" id="PR00368">
    <property type="entry name" value="FADPNR"/>
</dbReference>
<gene>
    <name evidence="19" type="primary">pdhD1</name>
    <name evidence="19" type="ORF">HLPCO_000546</name>
</gene>
<feature type="domain" description="FAD/NAD(P)-binding" evidence="18">
    <location>
        <begin position="6"/>
        <end position="325"/>
    </location>
</feature>
<evidence type="ECO:0000256" key="15">
    <source>
        <dbReference type="PIRSR" id="PIRSR000350-4"/>
    </source>
</evidence>
<feature type="binding site" evidence="14">
    <location>
        <begin position="318"/>
        <end position="321"/>
    </location>
    <ligand>
        <name>FAD</name>
        <dbReference type="ChEBI" id="CHEBI:57692"/>
    </ligand>
</feature>
<dbReference type="EC" id="1.8.1.4" evidence="3 16"/>
<evidence type="ECO:0000256" key="4">
    <source>
        <dbReference type="ARBA" id="ARBA00016961"/>
    </source>
</evidence>
<evidence type="ECO:0000256" key="5">
    <source>
        <dbReference type="ARBA" id="ARBA00022490"/>
    </source>
</evidence>
<dbReference type="NCBIfam" id="TIGR01350">
    <property type="entry name" value="lipoamide_DH"/>
    <property type="match status" value="1"/>
</dbReference>